<dbReference type="NCBIfam" id="TIGR03513">
    <property type="entry name" value="GldL_gliding"/>
    <property type="match status" value="1"/>
</dbReference>
<dbReference type="Proteomes" id="UP000321362">
    <property type="component" value="Chromosome"/>
</dbReference>
<dbReference type="InterPro" id="IPR055087">
    <property type="entry name" value="GldL-like_N"/>
</dbReference>
<dbReference type="AlphaFoldDB" id="A0A5B8W1R5"/>
<feature type="domain" description="Gliding motility protein GldL-like N-terminal" evidence="2">
    <location>
        <begin position="14"/>
        <end position="74"/>
    </location>
</feature>
<dbReference type="KEGG" id="mgk:FSB76_09930"/>
<feature type="transmembrane region" description="Helical" evidence="1">
    <location>
        <begin position="7"/>
        <end position="27"/>
    </location>
</feature>
<evidence type="ECO:0000259" key="2">
    <source>
        <dbReference type="Pfam" id="PF22827"/>
    </source>
</evidence>
<dbReference type="InterPro" id="IPR019852">
    <property type="entry name" value="Motility-assoc_prot_GldL"/>
</dbReference>
<sequence length="267" mass="29549">MLKSKKINWLHVAISWGASIVILGAMFKINHWGGQLGTYMIGLGLSVEALLFFTLGFFPPAEEPEWEKVYPELAVDYAGEFPRHSHRPVHQTNGVTAALDGLLTHADLSPEKINNLGEGLKQFSDKMSRINAIADASLGTDEFAAKLKNASSKFDLLGTMFEKASAGFATIADSRDDAHAYQQQVLKLTHNLAHLNSLYESELSGADNNLRRINQFYQGLTGTLNSLHESAGETRVFKDEVNKLVQNISSLNVYYANMLSAMNQQRM</sequence>
<keyword evidence="1" id="KW-1133">Transmembrane helix</keyword>
<name>A0A5B8W1R5_9SPHI</name>
<dbReference type="EMBL" id="CP042437">
    <property type="protein sequence ID" value="QEC76248.1"/>
    <property type="molecule type" value="Genomic_DNA"/>
</dbReference>
<dbReference type="RefSeq" id="WP_147053425.1">
    <property type="nucleotide sequence ID" value="NZ_CP042437.1"/>
</dbReference>
<feature type="transmembrane region" description="Helical" evidence="1">
    <location>
        <begin position="39"/>
        <end position="58"/>
    </location>
</feature>
<reference evidence="3 4" key="1">
    <citation type="journal article" date="2013" name="J. Microbiol.">
        <title>Mucilaginibacter ginsenosidivorax sp. nov., with ginsenoside converting activity isolated from sediment.</title>
        <authorList>
            <person name="Kim J.K."/>
            <person name="Choi T.E."/>
            <person name="Liu Q.M."/>
            <person name="Park H.Y."/>
            <person name="Yi T.H."/>
            <person name="Yoon M.H."/>
            <person name="Kim S.C."/>
            <person name="Im W.T."/>
        </authorList>
    </citation>
    <scope>NUCLEOTIDE SEQUENCE [LARGE SCALE GENOMIC DNA]</scope>
    <source>
        <strain evidence="3 4">KHI28</strain>
    </source>
</reference>
<dbReference type="Pfam" id="PF22827">
    <property type="entry name" value="GldL_N"/>
    <property type="match status" value="1"/>
</dbReference>
<gene>
    <name evidence="3" type="primary">gldL</name>
    <name evidence="3" type="ORF">FSB76_09930</name>
</gene>
<accession>A0A5B8W1R5</accession>
<evidence type="ECO:0000256" key="1">
    <source>
        <dbReference type="SAM" id="Phobius"/>
    </source>
</evidence>
<organism evidence="3 4">
    <name type="scientific">Mucilaginibacter ginsenosidivorax</name>
    <dbReference type="NCBI Taxonomy" id="862126"/>
    <lineage>
        <taxon>Bacteria</taxon>
        <taxon>Pseudomonadati</taxon>
        <taxon>Bacteroidota</taxon>
        <taxon>Sphingobacteriia</taxon>
        <taxon>Sphingobacteriales</taxon>
        <taxon>Sphingobacteriaceae</taxon>
        <taxon>Mucilaginibacter</taxon>
    </lineage>
</organism>
<protein>
    <submittedName>
        <fullName evidence="3">Gliding motility protein GldL</fullName>
    </submittedName>
</protein>
<keyword evidence="4" id="KW-1185">Reference proteome</keyword>
<keyword evidence="1" id="KW-0812">Transmembrane</keyword>
<proteinExistence type="predicted"/>
<evidence type="ECO:0000313" key="4">
    <source>
        <dbReference type="Proteomes" id="UP000321362"/>
    </source>
</evidence>
<dbReference type="OrthoDB" id="1466660at2"/>
<evidence type="ECO:0000313" key="3">
    <source>
        <dbReference type="EMBL" id="QEC76248.1"/>
    </source>
</evidence>
<keyword evidence="1" id="KW-0472">Membrane</keyword>